<keyword evidence="1" id="KW-0812">Transmembrane</keyword>
<organism evidence="2">
    <name type="scientific">Nicotiana tabacum</name>
    <name type="common">Common tobacco</name>
    <dbReference type="NCBI Taxonomy" id="4097"/>
    <lineage>
        <taxon>Eukaryota</taxon>
        <taxon>Viridiplantae</taxon>
        <taxon>Streptophyta</taxon>
        <taxon>Embryophyta</taxon>
        <taxon>Tracheophyta</taxon>
        <taxon>Spermatophyta</taxon>
        <taxon>Magnoliopsida</taxon>
        <taxon>eudicotyledons</taxon>
        <taxon>Gunneridae</taxon>
        <taxon>Pentapetalae</taxon>
        <taxon>asterids</taxon>
        <taxon>lamiids</taxon>
        <taxon>Solanales</taxon>
        <taxon>Solanaceae</taxon>
        <taxon>Nicotianoideae</taxon>
        <taxon>Nicotianeae</taxon>
        <taxon>Nicotiana</taxon>
    </lineage>
</organism>
<gene>
    <name evidence="2 5" type="primary">orf106a</name>
    <name evidence="5" type="ORF">NitaMp052</name>
</gene>
<reference evidence="5" key="1">
    <citation type="submission" date="2004-12" db="EMBL/GenBank/DDBJ databases">
        <authorList>
            <consortium name="NCBI Genome Project"/>
        </authorList>
    </citation>
    <scope>NUCLEOTIDE SEQUENCE</scope>
    <source>
        <tissue evidence="5">Leaf</tissue>
    </source>
</reference>
<dbReference type="KEGG" id="nta:3205356"/>
<dbReference type="AlphaFoldDB" id="Q5MA16"/>
<feature type="transmembrane region" description="Helical" evidence="1">
    <location>
        <begin position="71"/>
        <end position="91"/>
    </location>
</feature>
<dbReference type="EMBL" id="BA000042">
    <property type="protein sequence ID" value="BAD83462.1"/>
    <property type="molecule type" value="Genomic_DNA"/>
</dbReference>
<sequence>MVSWPIETLSADSRQHITSDQICANSSIHRMPLSIKLSLSYRNYPLQLHLQQLLNLSFRKSNLDVTGLSHNFVPCVFSIFSSSILIGFIPIDQSRWLAWALMVFYI</sequence>
<keyword evidence="2 5" id="KW-0496">Mitochondrion</keyword>
<evidence type="ECO:0000313" key="5">
    <source>
        <dbReference type="RefSeq" id="YP_173398.1"/>
    </source>
</evidence>
<evidence type="ECO:0000313" key="3">
    <source>
        <dbReference type="Proteomes" id="UP000084051"/>
    </source>
</evidence>
<protein>
    <submittedName>
        <fullName evidence="2 5">Uncharacterized protein</fullName>
    </submittedName>
</protein>
<dbReference type="PaxDb" id="4097-Q5MA16"/>
<evidence type="ECO:0000256" key="1">
    <source>
        <dbReference type="SAM" id="Phobius"/>
    </source>
</evidence>
<dbReference type="GeneID" id="3205356"/>
<evidence type="ECO:0000313" key="4">
    <source>
        <dbReference type="Proteomes" id="UP000790787"/>
    </source>
</evidence>
<keyword evidence="1" id="KW-0472">Membrane</keyword>
<keyword evidence="1" id="KW-1133">Transmembrane helix</keyword>
<dbReference type="RefSeq" id="YP_173398.1">
    <property type="nucleotide sequence ID" value="NC_006581.1"/>
</dbReference>
<evidence type="ECO:0000313" key="2">
    <source>
        <dbReference type="EMBL" id="BAD83462.1"/>
    </source>
</evidence>
<reference evidence="5" key="3">
    <citation type="submission" date="2025-04" db="UniProtKB">
        <authorList>
            <consortium name="RefSeq"/>
        </authorList>
    </citation>
    <scope>IDENTIFICATION</scope>
    <source>
        <tissue evidence="5">Leaf</tissue>
    </source>
</reference>
<dbReference type="Proteomes" id="UP000790787">
    <property type="component" value="Mitochondrion MT"/>
</dbReference>
<reference evidence="2 3" key="2">
    <citation type="journal article" date="2005" name="Mol. Genet. Genomics">
        <title>The complete nucleotide sequence and multipartite organization of the tobacco mitochondrial genome: comparative analysis of mitochondrial genomes in higher plants.</title>
        <authorList>
            <person name="Sugiyama Y."/>
            <person name="Watase Y."/>
            <person name="Nagase M."/>
            <person name="Makita N."/>
            <person name="Yagura S."/>
            <person name="Hirai A."/>
            <person name="Sugiura M."/>
        </authorList>
    </citation>
    <scope>NUCLEOTIDE SEQUENCE</scope>
    <source>
        <strain evidence="3">cv. TN90</strain>
        <tissue evidence="2 5">Leaf</tissue>
    </source>
</reference>
<name>Q5MA16_TOBAC</name>
<geneLocation type="mitochondrion" evidence="2 5"/>
<proteinExistence type="predicted"/>
<accession>Q5MA16</accession>
<keyword evidence="4" id="KW-1185">Reference proteome</keyword>